<dbReference type="EMBL" id="LT598480">
    <property type="protein sequence ID" value="SCV04699.1"/>
    <property type="molecule type" value="Genomic_DNA"/>
</dbReference>
<gene>
    <name evidence="2" type="ORF">LAME_0H20538G</name>
</gene>
<feature type="compositionally biased region" description="Polar residues" evidence="1">
    <location>
        <begin position="154"/>
        <end position="176"/>
    </location>
</feature>
<dbReference type="OrthoDB" id="4036624at2759"/>
<name>A0A1G4KJL3_9SACH</name>
<evidence type="ECO:0000313" key="2">
    <source>
        <dbReference type="EMBL" id="SCV04699.1"/>
    </source>
</evidence>
<feature type="region of interest" description="Disordered" evidence="1">
    <location>
        <begin position="18"/>
        <end position="71"/>
    </location>
</feature>
<reference evidence="3" key="1">
    <citation type="submission" date="2016-03" db="EMBL/GenBank/DDBJ databases">
        <authorList>
            <person name="Devillers Hugo."/>
        </authorList>
    </citation>
    <scope>NUCLEOTIDE SEQUENCE [LARGE SCALE GENOMIC DNA]</scope>
</reference>
<keyword evidence="3" id="KW-1185">Reference proteome</keyword>
<feature type="compositionally biased region" description="Polar residues" evidence="1">
    <location>
        <begin position="32"/>
        <end position="65"/>
    </location>
</feature>
<evidence type="ECO:0000313" key="3">
    <source>
        <dbReference type="Proteomes" id="UP000191144"/>
    </source>
</evidence>
<evidence type="ECO:0000256" key="1">
    <source>
        <dbReference type="SAM" id="MobiDB-lite"/>
    </source>
</evidence>
<protein>
    <submittedName>
        <fullName evidence="2">LAME_0H20538g1_1</fullName>
    </submittedName>
</protein>
<sequence>MSARFQSSLRSQLRELSDLLHEHRPKRRFSESVESVKSVNDSNVTTSSPQKRPLSQTIDFESNVSQRRKRDPYFANVGLQIREDTPLEQKSASPSLNLKTDDFPIASEQSLSPLQNSASPSLDLETDDFPIASEHSEVPPSEKDSEHPEPKSVAPTNPNTIAQSPIKTQRPASSASQEDELGPKNISDILKLCLLPTSTPSTRDLSTQLARFFSQETCAAIKKAASDRDFPTGFQTVVSILQDRGLLPENSSKDEFYEFCCKFLCLEDLAAVEIVLFT</sequence>
<feature type="compositionally biased region" description="Basic and acidic residues" evidence="1">
    <location>
        <begin position="134"/>
        <end position="150"/>
    </location>
</feature>
<feature type="region of interest" description="Disordered" evidence="1">
    <location>
        <begin position="132"/>
        <end position="181"/>
    </location>
</feature>
<accession>A0A1G4KJL3</accession>
<proteinExistence type="predicted"/>
<organism evidence="2 3">
    <name type="scientific">Lachancea meyersii CBS 8951</name>
    <dbReference type="NCBI Taxonomy" id="1266667"/>
    <lineage>
        <taxon>Eukaryota</taxon>
        <taxon>Fungi</taxon>
        <taxon>Dikarya</taxon>
        <taxon>Ascomycota</taxon>
        <taxon>Saccharomycotina</taxon>
        <taxon>Saccharomycetes</taxon>
        <taxon>Saccharomycetales</taxon>
        <taxon>Saccharomycetaceae</taxon>
        <taxon>Lachancea</taxon>
    </lineage>
</organism>
<dbReference type="AlphaFoldDB" id="A0A1G4KJL3"/>
<dbReference type="Proteomes" id="UP000191144">
    <property type="component" value="Chromosome H"/>
</dbReference>